<dbReference type="PROSITE" id="PS51257">
    <property type="entry name" value="PROKAR_LIPOPROTEIN"/>
    <property type="match status" value="1"/>
</dbReference>
<proteinExistence type="predicted"/>
<organism evidence="1 2">
    <name type="scientific">Ureibacillus aquaedulcis</name>
    <dbReference type="NCBI Taxonomy" id="3058421"/>
    <lineage>
        <taxon>Bacteria</taxon>
        <taxon>Bacillati</taxon>
        <taxon>Bacillota</taxon>
        <taxon>Bacilli</taxon>
        <taxon>Bacillales</taxon>
        <taxon>Caryophanaceae</taxon>
        <taxon>Ureibacillus</taxon>
    </lineage>
</organism>
<comment type="caution">
    <text evidence="1">The sequence shown here is derived from an EMBL/GenBank/DDBJ whole genome shotgun (WGS) entry which is preliminary data.</text>
</comment>
<reference evidence="1" key="1">
    <citation type="submission" date="2023-07" db="EMBL/GenBank/DDBJ databases">
        <title>Ureibacillus sp. isolated from freshwater well.</title>
        <authorList>
            <person name="Kirdat K."/>
            <person name="Bhatt A."/>
            <person name="Teware R."/>
            <person name="Bhavsar Y."/>
            <person name="Yadav A."/>
        </authorList>
    </citation>
    <scope>NUCLEOTIDE SEQUENCE</scope>
    <source>
        <strain evidence="1">BA0131</strain>
    </source>
</reference>
<evidence type="ECO:0000313" key="1">
    <source>
        <dbReference type="EMBL" id="MDN4494348.1"/>
    </source>
</evidence>
<name>A0ABT8GSG1_9BACL</name>
<dbReference type="EMBL" id="JAUHTQ010000009">
    <property type="protein sequence ID" value="MDN4494348.1"/>
    <property type="molecule type" value="Genomic_DNA"/>
</dbReference>
<accession>A0ABT8GSG1</accession>
<evidence type="ECO:0008006" key="3">
    <source>
        <dbReference type="Google" id="ProtNLM"/>
    </source>
</evidence>
<protein>
    <recommendedName>
        <fullName evidence="3">AhpC/TSA family protein</fullName>
    </recommendedName>
</protein>
<dbReference type="RefSeq" id="WP_301138648.1">
    <property type="nucleotide sequence ID" value="NZ_JAUHTQ010000009.1"/>
</dbReference>
<evidence type="ECO:0000313" key="2">
    <source>
        <dbReference type="Proteomes" id="UP001172743"/>
    </source>
</evidence>
<gene>
    <name evidence="1" type="ORF">QYB95_12415</name>
</gene>
<dbReference type="Proteomes" id="UP001172743">
    <property type="component" value="Unassembled WGS sequence"/>
</dbReference>
<keyword evidence="2" id="KW-1185">Reference proteome</keyword>
<sequence length="77" mass="8512">MKKFLIGINFVLALFLFIGCSNQEKTIEGEFLLGKFGADPIKSPGIYAEPNLGIVTSINNLEIKAEGKIVVLLYFMM</sequence>